<organism evidence="1 2">
    <name type="scientific">Leptospira borgpetersenii serovar Javanica str. UI 09931</name>
    <dbReference type="NCBI Taxonomy" id="1049767"/>
    <lineage>
        <taxon>Bacteria</taxon>
        <taxon>Pseudomonadati</taxon>
        <taxon>Spirochaetota</taxon>
        <taxon>Spirochaetia</taxon>
        <taxon>Leptospirales</taxon>
        <taxon>Leptospiraceae</taxon>
        <taxon>Leptospira</taxon>
    </lineage>
</organism>
<protein>
    <submittedName>
        <fullName evidence="1">Uncharacterized protein</fullName>
    </submittedName>
</protein>
<dbReference type="RefSeq" id="WP_002728740.1">
    <property type="nucleotide sequence ID" value="NZ_AHNP02000002.1"/>
</dbReference>
<dbReference type="EMBL" id="AHNP02000002">
    <property type="protein sequence ID" value="EPG59834.1"/>
    <property type="molecule type" value="Genomic_DNA"/>
</dbReference>
<evidence type="ECO:0000313" key="2">
    <source>
        <dbReference type="Proteomes" id="UP000014570"/>
    </source>
</evidence>
<dbReference type="Proteomes" id="UP000014570">
    <property type="component" value="Unassembled WGS sequence"/>
</dbReference>
<name>A0AAV3JMC6_LEPBO</name>
<reference evidence="1 2" key="1">
    <citation type="submission" date="2013-04" db="EMBL/GenBank/DDBJ databases">
        <authorList>
            <person name="Harkins D.M."/>
            <person name="Durkin A.S."/>
            <person name="Brinkac L.M."/>
            <person name="Haft D.H."/>
            <person name="Selengut J.D."/>
            <person name="Sanka R."/>
            <person name="DePew J."/>
            <person name="Purushe J."/>
            <person name="Chanthongthip A."/>
            <person name="Lattana O."/>
            <person name="Phetsouvanh R."/>
            <person name="Newton P.N."/>
            <person name="Vinetz J.M."/>
            <person name="Sutton G.G."/>
            <person name="Nierman W.C."/>
            <person name="Fouts D.E."/>
        </authorList>
    </citation>
    <scope>NUCLEOTIDE SEQUENCE [LARGE SCALE GENOMIC DNA]</scope>
    <source>
        <strain evidence="1 2">UI 09931</strain>
    </source>
</reference>
<evidence type="ECO:0000313" key="1">
    <source>
        <dbReference type="EMBL" id="EPG59834.1"/>
    </source>
</evidence>
<comment type="caution">
    <text evidence="1">The sequence shown here is derived from an EMBL/GenBank/DDBJ whole genome shotgun (WGS) entry which is preliminary data.</text>
</comment>
<accession>A0AAV3JMC6</accession>
<dbReference type="GeneID" id="89223846"/>
<dbReference type="AlphaFoldDB" id="A0AAV3JMC6"/>
<proteinExistence type="predicted"/>
<gene>
    <name evidence="1" type="ORF">LEP1GSC103_0873</name>
</gene>
<sequence>MSSKSFCFIEILFYTFLTSEFSGKNPKTRFQFRKNRKAHHSIGMNPHIFQLCKHSSSSRPATKRIQL</sequence>